<accession>A0A9C6X111</accession>
<keyword evidence="3" id="KW-0862">Zinc</keyword>
<evidence type="ECO:0000256" key="4">
    <source>
        <dbReference type="PROSITE-ProRule" id="PRU00175"/>
    </source>
</evidence>
<keyword evidence="6" id="KW-1185">Reference proteome</keyword>
<proteinExistence type="predicted"/>
<dbReference type="Proteomes" id="UP000504606">
    <property type="component" value="Unplaced"/>
</dbReference>
<dbReference type="RefSeq" id="XP_052127173.1">
    <property type="nucleotide sequence ID" value="XM_052271213.1"/>
</dbReference>
<dbReference type="InterPro" id="IPR001841">
    <property type="entry name" value="Znf_RING"/>
</dbReference>
<evidence type="ECO:0000256" key="2">
    <source>
        <dbReference type="ARBA" id="ARBA00022771"/>
    </source>
</evidence>
<evidence type="ECO:0000259" key="5">
    <source>
        <dbReference type="PROSITE" id="PS50089"/>
    </source>
</evidence>
<dbReference type="SMART" id="SM00184">
    <property type="entry name" value="RING"/>
    <property type="match status" value="1"/>
</dbReference>
<feature type="domain" description="RING-type" evidence="5">
    <location>
        <begin position="3"/>
        <end position="44"/>
    </location>
</feature>
<reference evidence="7" key="1">
    <citation type="submission" date="2025-08" db="UniProtKB">
        <authorList>
            <consortium name="RefSeq"/>
        </authorList>
    </citation>
    <scope>IDENTIFICATION</scope>
    <source>
        <tissue evidence="7">Whole organism</tissue>
    </source>
</reference>
<dbReference type="PROSITE" id="PS00518">
    <property type="entry name" value="ZF_RING_1"/>
    <property type="match status" value="1"/>
</dbReference>
<dbReference type="InterPro" id="IPR017907">
    <property type="entry name" value="Znf_RING_CS"/>
</dbReference>
<dbReference type="AlphaFoldDB" id="A0A9C6X111"/>
<dbReference type="SUPFAM" id="SSF57850">
    <property type="entry name" value="RING/U-box"/>
    <property type="match status" value="1"/>
</dbReference>
<keyword evidence="1" id="KW-0479">Metal-binding</keyword>
<dbReference type="PROSITE" id="PS50089">
    <property type="entry name" value="ZF_RING_2"/>
    <property type="match status" value="1"/>
</dbReference>
<keyword evidence="2 4" id="KW-0863">Zinc-finger</keyword>
<dbReference type="OrthoDB" id="2163411at2759"/>
<dbReference type="GeneID" id="127750218"/>
<dbReference type="InterPro" id="IPR013083">
    <property type="entry name" value="Znf_RING/FYVE/PHD"/>
</dbReference>
<dbReference type="Pfam" id="PF14634">
    <property type="entry name" value="zf-RING_5"/>
    <property type="match status" value="1"/>
</dbReference>
<dbReference type="Gene3D" id="3.30.40.10">
    <property type="entry name" value="Zinc/RING finger domain, C3HC4 (zinc finger)"/>
    <property type="match status" value="1"/>
</dbReference>
<evidence type="ECO:0000256" key="1">
    <source>
        <dbReference type="ARBA" id="ARBA00022723"/>
    </source>
</evidence>
<sequence length="131" mass="14377">MDCVRCNRPFVTGERPLIPKVLPCGHTVCLRCLREQLPVSECPIAACRQAFNGPPEELPTNLALVNVLNVMVRDFRNQGLLGLGPLGLARLGLGLGPLARVGLRPSRIHTDIVSGVSIFLRFELDLEEKLK</sequence>
<evidence type="ECO:0000256" key="3">
    <source>
        <dbReference type="ARBA" id="ARBA00022833"/>
    </source>
</evidence>
<dbReference type="KEGG" id="foc:127750218"/>
<organism evidence="6 7">
    <name type="scientific">Frankliniella occidentalis</name>
    <name type="common">Western flower thrips</name>
    <name type="synonym">Euthrips occidentalis</name>
    <dbReference type="NCBI Taxonomy" id="133901"/>
    <lineage>
        <taxon>Eukaryota</taxon>
        <taxon>Metazoa</taxon>
        <taxon>Ecdysozoa</taxon>
        <taxon>Arthropoda</taxon>
        <taxon>Hexapoda</taxon>
        <taxon>Insecta</taxon>
        <taxon>Pterygota</taxon>
        <taxon>Neoptera</taxon>
        <taxon>Paraneoptera</taxon>
        <taxon>Thysanoptera</taxon>
        <taxon>Terebrantia</taxon>
        <taxon>Thripoidea</taxon>
        <taxon>Thripidae</taxon>
        <taxon>Frankliniella</taxon>
    </lineage>
</organism>
<gene>
    <name evidence="7" type="primary">LOC127750218</name>
</gene>
<name>A0A9C6X111_FRAOC</name>
<dbReference type="GO" id="GO:0008270">
    <property type="term" value="F:zinc ion binding"/>
    <property type="evidence" value="ECO:0007669"/>
    <property type="project" value="UniProtKB-KW"/>
</dbReference>
<evidence type="ECO:0000313" key="7">
    <source>
        <dbReference type="RefSeq" id="XP_052127173.1"/>
    </source>
</evidence>
<evidence type="ECO:0000313" key="6">
    <source>
        <dbReference type="Proteomes" id="UP000504606"/>
    </source>
</evidence>
<protein>
    <submittedName>
        <fullName evidence="7">Uncharacterized protein LOC127750218</fullName>
    </submittedName>
</protein>